<dbReference type="PROSITE" id="PS51354">
    <property type="entry name" value="GLUTAREDOXIN_2"/>
    <property type="match status" value="1"/>
</dbReference>
<dbReference type="InterPro" id="IPR014025">
    <property type="entry name" value="Glutaredoxin_subgr"/>
</dbReference>
<dbReference type="AlphaFoldDB" id="A0A6C0CJM7"/>
<dbReference type="SUPFAM" id="SSF52833">
    <property type="entry name" value="Thioredoxin-like"/>
    <property type="match status" value="1"/>
</dbReference>
<reference evidence="2" key="1">
    <citation type="journal article" date="2020" name="Nature">
        <title>Giant virus diversity and host interactions through global metagenomics.</title>
        <authorList>
            <person name="Schulz F."/>
            <person name="Roux S."/>
            <person name="Paez-Espino D."/>
            <person name="Jungbluth S."/>
            <person name="Walsh D.A."/>
            <person name="Denef V.J."/>
            <person name="McMahon K.D."/>
            <person name="Konstantinidis K.T."/>
            <person name="Eloe-Fadrosh E.A."/>
            <person name="Kyrpides N.C."/>
            <person name="Woyke T."/>
        </authorList>
    </citation>
    <scope>NUCLEOTIDE SEQUENCE</scope>
    <source>
        <strain evidence="2">GVMAG-M-3300021185-45</strain>
    </source>
</reference>
<dbReference type="InterPro" id="IPR036249">
    <property type="entry name" value="Thioredoxin-like_sf"/>
</dbReference>
<dbReference type="PRINTS" id="PR00160">
    <property type="entry name" value="GLUTAREDOXIN"/>
</dbReference>
<dbReference type="InterPro" id="IPR002109">
    <property type="entry name" value="Glutaredoxin"/>
</dbReference>
<dbReference type="Gene3D" id="3.40.30.10">
    <property type="entry name" value="Glutaredoxin"/>
    <property type="match status" value="1"/>
</dbReference>
<dbReference type="EMBL" id="MN739428">
    <property type="protein sequence ID" value="QHT04397.1"/>
    <property type="molecule type" value="Genomic_DNA"/>
</dbReference>
<name>A0A6C0CJM7_9ZZZZ</name>
<dbReference type="PANTHER" id="PTHR45694">
    <property type="entry name" value="GLUTAREDOXIN 2"/>
    <property type="match status" value="1"/>
</dbReference>
<evidence type="ECO:0000313" key="2">
    <source>
        <dbReference type="EMBL" id="QHT04397.1"/>
    </source>
</evidence>
<dbReference type="PANTHER" id="PTHR45694:SF18">
    <property type="entry name" value="GLUTAREDOXIN-1-RELATED"/>
    <property type="match status" value="1"/>
</dbReference>
<organism evidence="2">
    <name type="scientific">viral metagenome</name>
    <dbReference type="NCBI Taxonomy" id="1070528"/>
    <lineage>
        <taxon>unclassified sequences</taxon>
        <taxon>metagenomes</taxon>
        <taxon>organismal metagenomes</taxon>
    </lineage>
</organism>
<sequence length="130" mass="14939">MSLIDFYIDTNKVCIFSKTTCKFCNKAKQLLDSCNIKPLVYEMDIMEEGSILHKNLISKTNYNTVPNIFINGTHIGGYSELEQLFKSGKLSIMTEKFTYTCCFCGKDSKTKELEACNCFQKYTDDWGIPY</sequence>
<feature type="domain" description="Glutaredoxin" evidence="1">
    <location>
        <begin position="13"/>
        <end position="75"/>
    </location>
</feature>
<dbReference type="GO" id="GO:0005737">
    <property type="term" value="C:cytoplasm"/>
    <property type="evidence" value="ECO:0007669"/>
    <property type="project" value="TreeGrafter"/>
</dbReference>
<accession>A0A6C0CJM7</accession>
<dbReference type="GO" id="GO:0034599">
    <property type="term" value="P:cellular response to oxidative stress"/>
    <property type="evidence" value="ECO:0007669"/>
    <property type="project" value="TreeGrafter"/>
</dbReference>
<evidence type="ECO:0000259" key="1">
    <source>
        <dbReference type="Pfam" id="PF00462"/>
    </source>
</evidence>
<dbReference type="Pfam" id="PF00462">
    <property type="entry name" value="Glutaredoxin"/>
    <property type="match status" value="1"/>
</dbReference>
<protein>
    <recommendedName>
        <fullName evidence="1">Glutaredoxin domain-containing protein</fullName>
    </recommendedName>
</protein>
<dbReference type="CDD" id="cd03419">
    <property type="entry name" value="GRX_GRXh_1_2_like"/>
    <property type="match status" value="1"/>
</dbReference>
<dbReference type="GO" id="GO:0015038">
    <property type="term" value="F:glutathione disulfide oxidoreductase activity"/>
    <property type="evidence" value="ECO:0007669"/>
    <property type="project" value="TreeGrafter"/>
</dbReference>
<proteinExistence type="predicted"/>